<proteinExistence type="predicted"/>
<dbReference type="AlphaFoldDB" id="A0A0F9AHG1"/>
<reference evidence="1" key="1">
    <citation type="journal article" date="2015" name="Nature">
        <title>Complex archaea that bridge the gap between prokaryotes and eukaryotes.</title>
        <authorList>
            <person name="Spang A."/>
            <person name="Saw J.H."/>
            <person name="Jorgensen S.L."/>
            <person name="Zaremba-Niedzwiedzka K."/>
            <person name="Martijn J."/>
            <person name="Lind A.E."/>
            <person name="van Eijk R."/>
            <person name="Schleper C."/>
            <person name="Guy L."/>
            <person name="Ettema T.J."/>
        </authorList>
    </citation>
    <scope>NUCLEOTIDE SEQUENCE</scope>
</reference>
<feature type="non-terminal residue" evidence="1">
    <location>
        <position position="30"/>
    </location>
</feature>
<name>A0A0F9AHG1_9ZZZZ</name>
<accession>A0A0F9AHG1</accession>
<organism evidence="1">
    <name type="scientific">marine sediment metagenome</name>
    <dbReference type="NCBI Taxonomy" id="412755"/>
    <lineage>
        <taxon>unclassified sequences</taxon>
        <taxon>metagenomes</taxon>
        <taxon>ecological metagenomes</taxon>
    </lineage>
</organism>
<gene>
    <name evidence="1" type="ORF">LCGC14_2569990</name>
</gene>
<comment type="caution">
    <text evidence="1">The sequence shown here is derived from an EMBL/GenBank/DDBJ whole genome shotgun (WGS) entry which is preliminary data.</text>
</comment>
<sequence length="30" mass="3526">MGFQNDHYSEECKPRANISMFEYCALSIKL</sequence>
<protein>
    <submittedName>
        <fullName evidence="1">Uncharacterized protein</fullName>
    </submittedName>
</protein>
<evidence type="ECO:0000313" key="1">
    <source>
        <dbReference type="EMBL" id="KKL09024.1"/>
    </source>
</evidence>
<dbReference type="EMBL" id="LAZR01042646">
    <property type="protein sequence ID" value="KKL09024.1"/>
    <property type="molecule type" value="Genomic_DNA"/>
</dbReference>